<organism evidence="2 3">
    <name type="scientific">Colletotrichum godetiae</name>
    <dbReference type="NCBI Taxonomy" id="1209918"/>
    <lineage>
        <taxon>Eukaryota</taxon>
        <taxon>Fungi</taxon>
        <taxon>Dikarya</taxon>
        <taxon>Ascomycota</taxon>
        <taxon>Pezizomycotina</taxon>
        <taxon>Sordariomycetes</taxon>
        <taxon>Hypocreomycetidae</taxon>
        <taxon>Glomerellales</taxon>
        <taxon>Glomerellaceae</taxon>
        <taxon>Colletotrichum</taxon>
        <taxon>Colletotrichum acutatum species complex</taxon>
    </lineage>
</organism>
<dbReference type="EMBL" id="JAHMHR010000023">
    <property type="protein sequence ID" value="KAK1675028.1"/>
    <property type="molecule type" value="Genomic_DNA"/>
</dbReference>
<reference evidence="2" key="1">
    <citation type="submission" date="2021-06" db="EMBL/GenBank/DDBJ databases">
        <title>Comparative genomics, transcriptomics and evolutionary studies reveal genomic signatures of adaptation to plant cell wall in hemibiotrophic fungi.</title>
        <authorList>
            <consortium name="DOE Joint Genome Institute"/>
            <person name="Baroncelli R."/>
            <person name="Diaz J.F."/>
            <person name="Benocci T."/>
            <person name="Peng M."/>
            <person name="Battaglia E."/>
            <person name="Haridas S."/>
            <person name="Andreopoulos W."/>
            <person name="Labutti K."/>
            <person name="Pangilinan J."/>
            <person name="Floch G.L."/>
            <person name="Makela M.R."/>
            <person name="Henrissat B."/>
            <person name="Grigoriev I.V."/>
            <person name="Crouch J.A."/>
            <person name="De Vries R.P."/>
            <person name="Sukno S.A."/>
            <person name="Thon M.R."/>
        </authorList>
    </citation>
    <scope>NUCLEOTIDE SEQUENCE</scope>
    <source>
        <strain evidence="2">CBS 193.32</strain>
    </source>
</reference>
<dbReference type="RefSeq" id="XP_060429031.1">
    <property type="nucleotide sequence ID" value="XM_060575052.1"/>
</dbReference>
<evidence type="ECO:0000313" key="2">
    <source>
        <dbReference type="EMBL" id="KAK1675028.1"/>
    </source>
</evidence>
<keyword evidence="3" id="KW-1185">Reference proteome</keyword>
<dbReference type="AlphaFoldDB" id="A0AAJ0AMA4"/>
<accession>A0AAJ0AMA4</accession>
<keyword evidence="1" id="KW-1133">Transmembrane helix</keyword>
<protein>
    <submittedName>
        <fullName evidence="2">Uncharacterized protein</fullName>
    </submittedName>
</protein>
<dbReference type="GeneID" id="85459578"/>
<evidence type="ECO:0000256" key="1">
    <source>
        <dbReference type="SAM" id="Phobius"/>
    </source>
</evidence>
<proteinExistence type="predicted"/>
<name>A0AAJ0AMA4_9PEZI</name>
<keyword evidence="1" id="KW-0812">Transmembrane</keyword>
<sequence length="70" mass="7726">MIDIHSILLVCWSICSLCLIVRLSAVIISSVLYGMENTSVGCPHWQAHEGSHHAILHSVFTQLTLLSPSR</sequence>
<dbReference type="Proteomes" id="UP001224890">
    <property type="component" value="Unassembled WGS sequence"/>
</dbReference>
<comment type="caution">
    <text evidence="2">The sequence shown here is derived from an EMBL/GenBank/DDBJ whole genome shotgun (WGS) entry which is preliminary data.</text>
</comment>
<gene>
    <name evidence="2" type="ORF">BDP55DRAFT_665608</name>
</gene>
<keyword evidence="1" id="KW-0472">Membrane</keyword>
<feature type="transmembrane region" description="Helical" evidence="1">
    <location>
        <begin position="7"/>
        <end position="33"/>
    </location>
</feature>
<evidence type="ECO:0000313" key="3">
    <source>
        <dbReference type="Proteomes" id="UP001224890"/>
    </source>
</evidence>